<proteinExistence type="predicted"/>
<organism evidence="2 3">
    <name type="scientific">Zymoseptoria tritici ST99CH_1A5</name>
    <dbReference type="NCBI Taxonomy" id="1276529"/>
    <lineage>
        <taxon>Eukaryota</taxon>
        <taxon>Fungi</taxon>
        <taxon>Dikarya</taxon>
        <taxon>Ascomycota</taxon>
        <taxon>Pezizomycotina</taxon>
        <taxon>Dothideomycetes</taxon>
        <taxon>Dothideomycetidae</taxon>
        <taxon>Mycosphaerellales</taxon>
        <taxon>Mycosphaerellaceae</taxon>
        <taxon>Zymoseptoria</taxon>
    </lineage>
</organism>
<reference evidence="2 3" key="1">
    <citation type="submission" date="2016-10" db="EMBL/GenBank/DDBJ databases">
        <authorList>
            <person name="Varghese N."/>
        </authorList>
    </citation>
    <scope>NUCLEOTIDE SEQUENCE [LARGE SCALE GENOMIC DNA]</scope>
</reference>
<name>A0A1Y6LQ47_ZYMTR</name>
<dbReference type="EMBL" id="LT882682">
    <property type="protein sequence ID" value="SMY26517.1"/>
    <property type="molecule type" value="Genomic_DNA"/>
</dbReference>
<dbReference type="Proteomes" id="UP000215453">
    <property type="component" value="Chromosome 7"/>
</dbReference>
<dbReference type="AlphaFoldDB" id="A0A1Y6LQ47"/>
<sequence>MAGGKGKTDAASAQDLPKHNAEAYLQWLEERARLTPSRMGHSPTRGTTSAIEAAAYLQFAANVQSSPLGVMATEEANWIDAARALCTPWPQQLQYGGVLAARSATATINSKATPYTAGPASVPHDKPKTVIASASSASSANKTRTS</sequence>
<accession>A0A1Y6LQ47</accession>
<evidence type="ECO:0000313" key="3">
    <source>
        <dbReference type="Proteomes" id="UP000215453"/>
    </source>
</evidence>
<evidence type="ECO:0000256" key="1">
    <source>
        <dbReference type="SAM" id="MobiDB-lite"/>
    </source>
</evidence>
<feature type="region of interest" description="Disordered" evidence="1">
    <location>
        <begin position="112"/>
        <end position="146"/>
    </location>
</feature>
<protein>
    <submittedName>
        <fullName evidence="2">Uncharacterized protein</fullName>
    </submittedName>
</protein>
<evidence type="ECO:0000313" key="2">
    <source>
        <dbReference type="EMBL" id="SMY26517.1"/>
    </source>
</evidence>
<gene>
    <name evidence="2" type="ORF">ZT1A5_G7960</name>
</gene>